<organism evidence="1 2">
    <name type="scientific">Octopus vulgaris</name>
    <name type="common">Common octopus</name>
    <dbReference type="NCBI Taxonomy" id="6645"/>
    <lineage>
        <taxon>Eukaryota</taxon>
        <taxon>Metazoa</taxon>
        <taxon>Spiralia</taxon>
        <taxon>Lophotrochozoa</taxon>
        <taxon>Mollusca</taxon>
        <taxon>Cephalopoda</taxon>
        <taxon>Coleoidea</taxon>
        <taxon>Octopodiformes</taxon>
        <taxon>Octopoda</taxon>
        <taxon>Incirrata</taxon>
        <taxon>Octopodidae</taxon>
        <taxon>Octopus</taxon>
    </lineage>
</organism>
<sequence>MIYKLESLELCTSVALEVGPDGIEASITSFRSLIPYQVDYEKPLQQGSKVNGHKHWNLDLHSPWNIAN</sequence>
<dbReference type="AlphaFoldDB" id="A0AA36F324"/>
<protein>
    <submittedName>
        <fullName evidence="1">Uncharacterized protein</fullName>
    </submittedName>
</protein>
<keyword evidence="2" id="KW-1185">Reference proteome</keyword>
<dbReference type="EMBL" id="OX597819">
    <property type="protein sequence ID" value="CAI9723846.1"/>
    <property type="molecule type" value="Genomic_DNA"/>
</dbReference>
<name>A0AA36F324_OCTVU</name>
<gene>
    <name evidence="1" type="ORF">OCTVUL_1B002720</name>
</gene>
<accession>A0AA36F324</accession>
<evidence type="ECO:0000313" key="2">
    <source>
        <dbReference type="Proteomes" id="UP001162480"/>
    </source>
</evidence>
<proteinExistence type="predicted"/>
<evidence type="ECO:0000313" key="1">
    <source>
        <dbReference type="EMBL" id="CAI9723846.1"/>
    </source>
</evidence>
<dbReference type="Proteomes" id="UP001162480">
    <property type="component" value="Chromosome 6"/>
</dbReference>
<reference evidence="1" key="1">
    <citation type="submission" date="2023-08" db="EMBL/GenBank/DDBJ databases">
        <authorList>
            <person name="Alioto T."/>
            <person name="Alioto T."/>
            <person name="Gomez Garrido J."/>
        </authorList>
    </citation>
    <scope>NUCLEOTIDE SEQUENCE</scope>
</reference>